<dbReference type="RefSeq" id="XP_040639172.1">
    <property type="nucleotide sequence ID" value="XM_040786364.1"/>
</dbReference>
<dbReference type="Gene3D" id="3.40.50.1820">
    <property type="entry name" value="alpha/beta hydrolase"/>
    <property type="match status" value="1"/>
</dbReference>
<evidence type="ECO:0000313" key="2">
    <source>
        <dbReference type="Proteomes" id="UP000019804"/>
    </source>
</evidence>
<name>A0A017SFR9_ASPRC</name>
<evidence type="ECO:0000313" key="1">
    <source>
        <dbReference type="EMBL" id="EYE95484.1"/>
    </source>
</evidence>
<evidence type="ECO:0008006" key="3">
    <source>
        <dbReference type="Google" id="ProtNLM"/>
    </source>
</evidence>
<reference evidence="2" key="1">
    <citation type="journal article" date="2014" name="Nat. Commun.">
        <title>Genomic adaptations of the halophilic Dead Sea filamentous fungus Eurotium rubrum.</title>
        <authorList>
            <person name="Kis-Papo T."/>
            <person name="Weig A.R."/>
            <person name="Riley R."/>
            <person name="Persoh D."/>
            <person name="Salamov A."/>
            <person name="Sun H."/>
            <person name="Lipzen A."/>
            <person name="Wasser S.P."/>
            <person name="Rambold G."/>
            <person name="Grigoriev I.V."/>
            <person name="Nevo E."/>
        </authorList>
    </citation>
    <scope>NUCLEOTIDE SEQUENCE [LARGE SCALE GENOMIC DNA]</scope>
    <source>
        <strain evidence="2">CBS 135680</strain>
    </source>
</reference>
<dbReference type="OrthoDB" id="5176563at2759"/>
<organism evidence="1 2">
    <name type="scientific">Aspergillus ruber (strain CBS 135680)</name>
    <dbReference type="NCBI Taxonomy" id="1388766"/>
    <lineage>
        <taxon>Eukaryota</taxon>
        <taxon>Fungi</taxon>
        <taxon>Dikarya</taxon>
        <taxon>Ascomycota</taxon>
        <taxon>Pezizomycotina</taxon>
        <taxon>Eurotiomycetes</taxon>
        <taxon>Eurotiomycetidae</taxon>
        <taxon>Eurotiales</taxon>
        <taxon>Aspergillaceae</taxon>
        <taxon>Aspergillus</taxon>
        <taxon>Aspergillus subgen. Aspergillus</taxon>
    </lineage>
</organism>
<keyword evidence="2" id="KW-1185">Reference proteome</keyword>
<dbReference type="AlphaFoldDB" id="A0A017SFR9"/>
<proteinExistence type="predicted"/>
<accession>A0A017SFR9</accession>
<sequence>MFLQNCDDQVTRPLLSGPEWTQCQWLRCPESDRSITIDYLDTEESPLRPLFDAATNNGFCPELLTRIKGQPVGTIKLLAPDQDGLQEPADRLLDLGNGIIGGLYRPSNPDPKANVAIFIMHAEQDYLNFIACTELYKRGYTVLCANNNASKSGKMTDLAFEDMLQNAGSGISYLRNQTYIDKVVALGHSGGGAMLWAYQNIAENGVAACNGPEKLYPCSDDLANLPAADGFISIDANYGLSTMAFLSVNPAITDENSGLKINASLNLYNPANGYTPNGANYSTSFRKSYQSGVVARWNRIIDHALNRSKAIAARNGLYADDEPLTIPDANYVGMNNKFFAEDTRFLAHTTHAWPLLHNGGTNSTQVVHSVRVPTAIGSFASKFYDGAINQTAPISSAAGVSVPILAMGMTGHWEYLNAEKIYLNSGSNDKSIAFVEGASHTINVCTECELYSGQYGDTVKTCFDHIDQWLHQKGRFL</sequence>
<dbReference type="Proteomes" id="UP000019804">
    <property type="component" value="Unassembled WGS sequence"/>
</dbReference>
<dbReference type="EMBL" id="KK088422">
    <property type="protein sequence ID" value="EYE95484.1"/>
    <property type="molecule type" value="Genomic_DNA"/>
</dbReference>
<dbReference type="GeneID" id="63701488"/>
<dbReference type="SUPFAM" id="SSF53474">
    <property type="entry name" value="alpha/beta-Hydrolases"/>
    <property type="match status" value="1"/>
</dbReference>
<gene>
    <name evidence="1" type="ORF">EURHEDRAFT_515339</name>
</gene>
<dbReference type="InterPro" id="IPR029058">
    <property type="entry name" value="AB_hydrolase_fold"/>
</dbReference>
<protein>
    <recommendedName>
        <fullName evidence="3">Alpha/beta hydrolase</fullName>
    </recommendedName>
</protein>
<dbReference type="HOGENOM" id="CLU_595766_0_0_1"/>